<gene>
    <name evidence="2" type="ORF">SPLIT_LOCUS8624</name>
</gene>
<accession>A0A9P0I905</accession>
<protein>
    <submittedName>
        <fullName evidence="2">Uncharacterized protein</fullName>
    </submittedName>
</protein>
<dbReference type="Proteomes" id="UP001153321">
    <property type="component" value="Chromosome 3"/>
</dbReference>
<evidence type="ECO:0000313" key="2">
    <source>
        <dbReference type="EMBL" id="CAH1643269.1"/>
    </source>
</evidence>
<dbReference type="AlphaFoldDB" id="A0A9P0I905"/>
<proteinExistence type="predicted"/>
<evidence type="ECO:0000256" key="1">
    <source>
        <dbReference type="SAM" id="MobiDB-lite"/>
    </source>
</evidence>
<reference evidence="2" key="1">
    <citation type="submission" date="2022-02" db="EMBL/GenBank/DDBJ databases">
        <authorList>
            <person name="King R."/>
        </authorList>
    </citation>
    <scope>NUCLEOTIDE SEQUENCE</scope>
</reference>
<feature type="compositionally biased region" description="Polar residues" evidence="1">
    <location>
        <begin position="28"/>
        <end position="38"/>
    </location>
</feature>
<dbReference type="EMBL" id="LR824534">
    <property type="protein sequence ID" value="CAH1643269.1"/>
    <property type="molecule type" value="Genomic_DNA"/>
</dbReference>
<name>A0A9P0I905_SPOLI</name>
<sequence length="71" mass="7616">MSRKRSRLSSEEEMSSKLSDGGCGEGQNGSDTSITSATSQAPIDALQVSTKRHVNFRASIPAGCWHLSTKF</sequence>
<evidence type="ECO:0000313" key="3">
    <source>
        <dbReference type="Proteomes" id="UP001153321"/>
    </source>
</evidence>
<organism evidence="2 3">
    <name type="scientific">Spodoptera littoralis</name>
    <name type="common">Egyptian cotton leafworm</name>
    <dbReference type="NCBI Taxonomy" id="7109"/>
    <lineage>
        <taxon>Eukaryota</taxon>
        <taxon>Metazoa</taxon>
        <taxon>Ecdysozoa</taxon>
        <taxon>Arthropoda</taxon>
        <taxon>Hexapoda</taxon>
        <taxon>Insecta</taxon>
        <taxon>Pterygota</taxon>
        <taxon>Neoptera</taxon>
        <taxon>Endopterygota</taxon>
        <taxon>Lepidoptera</taxon>
        <taxon>Glossata</taxon>
        <taxon>Ditrysia</taxon>
        <taxon>Noctuoidea</taxon>
        <taxon>Noctuidae</taxon>
        <taxon>Amphipyrinae</taxon>
        <taxon>Spodoptera</taxon>
    </lineage>
</organism>
<keyword evidence="3" id="KW-1185">Reference proteome</keyword>
<feature type="region of interest" description="Disordered" evidence="1">
    <location>
        <begin position="1"/>
        <end position="38"/>
    </location>
</feature>